<evidence type="ECO:0008006" key="3">
    <source>
        <dbReference type="Google" id="ProtNLM"/>
    </source>
</evidence>
<accession>A0ABW1FBK5</accession>
<protein>
    <recommendedName>
        <fullName evidence="3">Integrase</fullName>
    </recommendedName>
</protein>
<name>A0ABW1FBK5_9ACTN</name>
<keyword evidence="2" id="KW-1185">Reference proteome</keyword>
<sequence length="49" mass="5506">MASYRAWAARHDVPFNATLRRAQTLVERHIEQHGAFEINALGGLLVCSK</sequence>
<dbReference type="Proteomes" id="UP001596241">
    <property type="component" value="Unassembled WGS sequence"/>
</dbReference>
<reference evidence="2" key="1">
    <citation type="journal article" date="2019" name="Int. J. Syst. Evol. Microbiol.">
        <title>The Global Catalogue of Microorganisms (GCM) 10K type strain sequencing project: providing services to taxonomists for standard genome sequencing and annotation.</title>
        <authorList>
            <consortium name="The Broad Institute Genomics Platform"/>
            <consortium name="The Broad Institute Genome Sequencing Center for Infectious Disease"/>
            <person name="Wu L."/>
            <person name="Ma J."/>
        </authorList>
    </citation>
    <scope>NUCLEOTIDE SEQUENCE [LARGE SCALE GENOMIC DNA]</scope>
    <source>
        <strain evidence="2">CGMCC 1.15809</strain>
    </source>
</reference>
<dbReference type="RefSeq" id="WP_345082332.1">
    <property type="nucleotide sequence ID" value="NZ_BAAAWG010000006.1"/>
</dbReference>
<evidence type="ECO:0000313" key="1">
    <source>
        <dbReference type="EMBL" id="MFC5891269.1"/>
    </source>
</evidence>
<comment type="caution">
    <text evidence="1">The sequence shown here is derived from an EMBL/GenBank/DDBJ whole genome shotgun (WGS) entry which is preliminary data.</text>
</comment>
<dbReference type="EMBL" id="JBHSPW010000001">
    <property type="protein sequence ID" value="MFC5891269.1"/>
    <property type="molecule type" value="Genomic_DNA"/>
</dbReference>
<evidence type="ECO:0000313" key="2">
    <source>
        <dbReference type="Proteomes" id="UP001596241"/>
    </source>
</evidence>
<proteinExistence type="predicted"/>
<organism evidence="1 2">
    <name type="scientific">Streptomyces ramulosus</name>
    <dbReference type="NCBI Taxonomy" id="47762"/>
    <lineage>
        <taxon>Bacteria</taxon>
        <taxon>Bacillati</taxon>
        <taxon>Actinomycetota</taxon>
        <taxon>Actinomycetes</taxon>
        <taxon>Kitasatosporales</taxon>
        <taxon>Streptomycetaceae</taxon>
        <taxon>Streptomyces</taxon>
    </lineage>
</organism>
<gene>
    <name evidence="1" type="ORF">ACFP3M_00300</name>
</gene>